<feature type="region of interest" description="Disordered" evidence="1">
    <location>
        <begin position="189"/>
        <end position="214"/>
    </location>
</feature>
<feature type="transmembrane region" description="Helical" evidence="2">
    <location>
        <begin position="53"/>
        <end position="74"/>
    </location>
</feature>
<dbReference type="RefSeq" id="XP_009526652.1">
    <property type="nucleotide sequence ID" value="XM_009528357.1"/>
</dbReference>
<dbReference type="EMBL" id="JH159154">
    <property type="protein sequence ID" value="EGZ17594.1"/>
    <property type="molecule type" value="Genomic_DNA"/>
</dbReference>
<feature type="transmembrane region" description="Helical" evidence="2">
    <location>
        <begin position="12"/>
        <end position="32"/>
    </location>
</feature>
<reference evidence="3 4" key="1">
    <citation type="journal article" date="2006" name="Science">
        <title>Phytophthora genome sequences uncover evolutionary origins and mechanisms of pathogenesis.</title>
        <authorList>
            <person name="Tyler B.M."/>
            <person name="Tripathy S."/>
            <person name="Zhang X."/>
            <person name="Dehal P."/>
            <person name="Jiang R.H."/>
            <person name="Aerts A."/>
            <person name="Arredondo F.D."/>
            <person name="Baxter L."/>
            <person name="Bensasson D."/>
            <person name="Beynon J.L."/>
            <person name="Chapman J."/>
            <person name="Damasceno C.M."/>
            <person name="Dorrance A.E."/>
            <person name="Dou D."/>
            <person name="Dickerman A.W."/>
            <person name="Dubchak I.L."/>
            <person name="Garbelotto M."/>
            <person name="Gijzen M."/>
            <person name="Gordon S.G."/>
            <person name="Govers F."/>
            <person name="Grunwald N.J."/>
            <person name="Huang W."/>
            <person name="Ivors K.L."/>
            <person name="Jones R.W."/>
            <person name="Kamoun S."/>
            <person name="Krampis K."/>
            <person name="Lamour K.H."/>
            <person name="Lee M.K."/>
            <person name="McDonald W.H."/>
            <person name="Medina M."/>
            <person name="Meijer H.J."/>
            <person name="Nordberg E.K."/>
            <person name="Maclean D.J."/>
            <person name="Ospina-Giraldo M.D."/>
            <person name="Morris P.F."/>
            <person name="Phuntumart V."/>
            <person name="Putnam N.H."/>
            <person name="Rash S."/>
            <person name="Rose J.K."/>
            <person name="Sakihama Y."/>
            <person name="Salamov A.A."/>
            <person name="Savidor A."/>
            <person name="Scheuring C.F."/>
            <person name="Smith B.M."/>
            <person name="Sobral B.W."/>
            <person name="Terry A."/>
            <person name="Torto-Alalibo T.A."/>
            <person name="Win J."/>
            <person name="Xu Z."/>
            <person name="Zhang H."/>
            <person name="Grigoriev I.V."/>
            <person name="Rokhsar D.S."/>
            <person name="Boore J.L."/>
        </authorList>
    </citation>
    <scope>NUCLEOTIDE SEQUENCE [LARGE SCALE GENOMIC DNA]</scope>
    <source>
        <strain evidence="3 4">P6497</strain>
    </source>
</reference>
<keyword evidence="2" id="KW-1133">Transmembrane helix</keyword>
<feature type="transmembrane region" description="Helical" evidence="2">
    <location>
        <begin position="370"/>
        <end position="387"/>
    </location>
</feature>
<dbReference type="InParanoid" id="G4ZGU5"/>
<evidence type="ECO:0000256" key="1">
    <source>
        <dbReference type="SAM" id="MobiDB-lite"/>
    </source>
</evidence>
<organism evidence="3 4">
    <name type="scientific">Phytophthora sojae (strain P6497)</name>
    <name type="common">Soybean stem and root rot agent</name>
    <name type="synonym">Phytophthora megasperma f. sp. glycines</name>
    <dbReference type="NCBI Taxonomy" id="1094619"/>
    <lineage>
        <taxon>Eukaryota</taxon>
        <taxon>Sar</taxon>
        <taxon>Stramenopiles</taxon>
        <taxon>Oomycota</taxon>
        <taxon>Peronosporomycetes</taxon>
        <taxon>Peronosporales</taxon>
        <taxon>Peronosporaceae</taxon>
        <taxon>Phytophthora</taxon>
    </lineage>
</organism>
<accession>G4ZGU5</accession>
<feature type="transmembrane region" description="Helical" evidence="2">
    <location>
        <begin position="293"/>
        <end position="315"/>
    </location>
</feature>
<protein>
    <submittedName>
        <fullName evidence="3">Uncharacterized protein</fullName>
    </submittedName>
</protein>
<keyword evidence="2" id="KW-0472">Membrane</keyword>
<sequence length="399" mass="44569">MLLCGVFPVYKVLYDFIPVAYQGVAVIILPVWKFAARHLIVRSTRDLEDVMPVLVTLSVDFLSTIFISVCMSSTKSMSLMFLFVAANIGLSLLEFRAMSTNGKPLLKLLGERRNSQSFTASPSGALRIQKKSNVSGSTNLLKIILNVAEDSASSPPKSLEKVCLWACLPYPLTSEKLELLSALDSSGVYRGSRGPTSRKKNQEQKNQRSTQLAAISSPPDAIVEHGTTPRFSQRSRKIVVQGVQLLFHSEIVVLVQYVECIVSILFLISKSVLEQMPNVVYYPGCAGNWDLESVVNISVFAVMEIALLLCFNSFLRHRFGFSPFYQLAFVLETEVHVVQAILFIFTLVVLQYELEHFGTFARWGSMPGKVACPHLVAIPFFFVLRCCRCRFYTLLRVAP</sequence>
<evidence type="ECO:0000256" key="2">
    <source>
        <dbReference type="SAM" id="Phobius"/>
    </source>
</evidence>
<evidence type="ECO:0000313" key="3">
    <source>
        <dbReference type="EMBL" id="EGZ17594.1"/>
    </source>
</evidence>
<gene>
    <name evidence="3" type="ORF">PHYSODRAFT_500599</name>
</gene>
<name>G4ZGU5_PHYSP</name>
<dbReference type="KEGG" id="psoj:PHYSODRAFT_500599"/>
<feature type="transmembrane region" description="Helical" evidence="2">
    <location>
        <begin position="327"/>
        <end position="350"/>
    </location>
</feature>
<keyword evidence="4" id="KW-1185">Reference proteome</keyword>
<dbReference type="GeneID" id="20657856"/>
<proteinExistence type="predicted"/>
<dbReference type="Proteomes" id="UP000002640">
    <property type="component" value="Unassembled WGS sequence"/>
</dbReference>
<dbReference type="AlphaFoldDB" id="G4ZGU5"/>
<evidence type="ECO:0000313" key="4">
    <source>
        <dbReference type="Proteomes" id="UP000002640"/>
    </source>
</evidence>
<feature type="transmembrane region" description="Helical" evidence="2">
    <location>
        <begin position="251"/>
        <end position="273"/>
    </location>
</feature>
<keyword evidence="2" id="KW-0812">Transmembrane</keyword>